<comment type="caution">
    <text evidence="1">The sequence shown here is derived from an EMBL/GenBank/DDBJ whole genome shotgun (WGS) entry which is preliminary data.</text>
</comment>
<evidence type="ECO:0000313" key="1">
    <source>
        <dbReference type="EMBL" id="KAF0749946.1"/>
    </source>
</evidence>
<dbReference type="AlphaFoldDB" id="A0A6G0Y6M3"/>
<name>A0A6G0Y6M3_APHCR</name>
<gene>
    <name evidence="1" type="ORF">FWK35_00013583</name>
</gene>
<dbReference type="EMBL" id="VUJU01005913">
    <property type="protein sequence ID" value="KAF0749946.1"/>
    <property type="molecule type" value="Genomic_DNA"/>
</dbReference>
<organism evidence="1 2">
    <name type="scientific">Aphis craccivora</name>
    <name type="common">Cowpea aphid</name>
    <dbReference type="NCBI Taxonomy" id="307492"/>
    <lineage>
        <taxon>Eukaryota</taxon>
        <taxon>Metazoa</taxon>
        <taxon>Ecdysozoa</taxon>
        <taxon>Arthropoda</taxon>
        <taxon>Hexapoda</taxon>
        <taxon>Insecta</taxon>
        <taxon>Pterygota</taxon>
        <taxon>Neoptera</taxon>
        <taxon>Paraneoptera</taxon>
        <taxon>Hemiptera</taxon>
        <taxon>Sternorrhyncha</taxon>
        <taxon>Aphidomorpha</taxon>
        <taxon>Aphidoidea</taxon>
        <taxon>Aphididae</taxon>
        <taxon>Aphidini</taxon>
        <taxon>Aphis</taxon>
        <taxon>Aphis</taxon>
    </lineage>
</organism>
<sequence length="135" mass="15742">MSDGRTEGLMDWRNINKIVKQHEISKEYTNCQIVFLRRSNNIGRIDSDLCIQINNEIDYWKNVLKQVIAVIKKLGNRGLPFRGSVEKFGSQNNGNFMICLELISEFDPFLSNHIVQHETRVVVIHLTFLLQHVMK</sequence>
<reference evidence="1 2" key="1">
    <citation type="submission" date="2019-08" db="EMBL/GenBank/DDBJ databases">
        <title>Whole genome of Aphis craccivora.</title>
        <authorList>
            <person name="Voronova N.V."/>
            <person name="Shulinski R.S."/>
            <person name="Bandarenka Y.V."/>
            <person name="Zhorov D.G."/>
            <person name="Warner D."/>
        </authorList>
    </citation>
    <scope>NUCLEOTIDE SEQUENCE [LARGE SCALE GENOMIC DNA]</scope>
    <source>
        <strain evidence="1">180601</strain>
        <tissue evidence="1">Whole Body</tissue>
    </source>
</reference>
<dbReference type="PANTHER" id="PTHR45749">
    <property type="match status" value="1"/>
</dbReference>
<proteinExistence type="predicted"/>
<keyword evidence="2" id="KW-1185">Reference proteome</keyword>
<dbReference type="Proteomes" id="UP000478052">
    <property type="component" value="Unassembled WGS sequence"/>
</dbReference>
<protein>
    <submittedName>
        <fullName evidence="1">Zinc finger MYM-type protein 1-like</fullName>
    </submittedName>
</protein>
<dbReference type="PANTHER" id="PTHR45749:SF23">
    <property type="entry name" value="ZINC FINGER MYM-TYPE PROTEIN 1-LIKE"/>
    <property type="match status" value="1"/>
</dbReference>
<accession>A0A6G0Y6M3</accession>
<dbReference type="OrthoDB" id="6605751at2759"/>
<evidence type="ECO:0000313" key="2">
    <source>
        <dbReference type="Proteomes" id="UP000478052"/>
    </source>
</evidence>